<name>A0ABZ0PFK1_9PROT</name>
<dbReference type="PANTHER" id="PTHR21221">
    <property type="entry name" value="UREIDOGLYCOLATE HYDROLASE"/>
    <property type="match status" value="1"/>
</dbReference>
<evidence type="ECO:0000256" key="2">
    <source>
        <dbReference type="ARBA" id="ARBA00022631"/>
    </source>
</evidence>
<evidence type="ECO:0000313" key="5">
    <source>
        <dbReference type="EMBL" id="WPB84377.1"/>
    </source>
</evidence>
<dbReference type="Gene3D" id="2.60.120.480">
    <property type="entry name" value="Ureidoglycolate hydrolase"/>
    <property type="match status" value="1"/>
</dbReference>
<evidence type="ECO:0000313" key="6">
    <source>
        <dbReference type="Proteomes" id="UP001305521"/>
    </source>
</evidence>
<dbReference type="InterPro" id="IPR047233">
    <property type="entry name" value="UAH_cupin"/>
</dbReference>
<gene>
    <name evidence="5" type="ORF">R9Z33_20050</name>
</gene>
<dbReference type="Proteomes" id="UP001305521">
    <property type="component" value="Chromosome"/>
</dbReference>
<keyword evidence="6" id="KW-1185">Reference proteome</keyword>
<dbReference type="InterPro" id="IPR024060">
    <property type="entry name" value="Ureidoglycolate_lyase_dom_sf"/>
</dbReference>
<dbReference type="EC" id="4.3.2.3" evidence="5"/>
<dbReference type="PANTHER" id="PTHR21221:SF1">
    <property type="entry name" value="UREIDOGLYCOLATE LYASE"/>
    <property type="match status" value="1"/>
</dbReference>
<keyword evidence="3 5" id="KW-0456">Lyase</keyword>
<dbReference type="SUPFAM" id="SSF51182">
    <property type="entry name" value="RmlC-like cupins"/>
    <property type="match status" value="1"/>
</dbReference>
<dbReference type="EMBL" id="CP137852">
    <property type="protein sequence ID" value="WPB84377.1"/>
    <property type="molecule type" value="Genomic_DNA"/>
</dbReference>
<dbReference type="InterPro" id="IPR011051">
    <property type="entry name" value="RmlC_Cupin_sf"/>
</dbReference>
<organism evidence="5 6">
    <name type="scientific">Sediminicoccus rosea</name>
    <dbReference type="NCBI Taxonomy" id="1225128"/>
    <lineage>
        <taxon>Bacteria</taxon>
        <taxon>Pseudomonadati</taxon>
        <taxon>Pseudomonadota</taxon>
        <taxon>Alphaproteobacteria</taxon>
        <taxon>Acetobacterales</taxon>
        <taxon>Roseomonadaceae</taxon>
        <taxon>Sediminicoccus</taxon>
    </lineage>
</organism>
<comment type="catalytic activity">
    <reaction evidence="4">
        <text>(S)-ureidoglycolate = urea + glyoxylate</text>
        <dbReference type="Rhea" id="RHEA:11304"/>
        <dbReference type="ChEBI" id="CHEBI:16199"/>
        <dbReference type="ChEBI" id="CHEBI:36655"/>
        <dbReference type="ChEBI" id="CHEBI:57296"/>
        <dbReference type="EC" id="4.3.2.3"/>
    </reaction>
</comment>
<evidence type="ECO:0000256" key="3">
    <source>
        <dbReference type="ARBA" id="ARBA00023239"/>
    </source>
</evidence>
<reference evidence="5 6" key="1">
    <citation type="submission" date="2023-11" db="EMBL/GenBank/DDBJ databases">
        <title>Arctic aerobic anoxygenic photoheterotroph Sediminicoccus rosea KRV36 adapts its photosynthesis to long days of polar summer.</title>
        <authorList>
            <person name="Tomasch J."/>
            <person name="Kopejtka K."/>
            <person name="Bily T."/>
            <person name="Gardiner A.T."/>
            <person name="Gardian Z."/>
            <person name="Shivaramu S."/>
            <person name="Koblizek M."/>
            <person name="Engelhardt F."/>
            <person name="Kaftan D."/>
        </authorList>
    </citation>
    <scope>NUCLEOTIDE SEQUENCE [LARGE SCALE GENOMIC DNA]</scope>
    <source>
        <strain evidence="5 6">R-30</strain>
    </source>
</reference>
<evidence type="ECO:0000256" key="4">
    <source>
        <dbReference type="ARBA" id="ARBA00047684"/>
    </source>
</evidence>
<keyword evidence="2" id="KW-0659">Purine metabolism</keyword>
<sequence>MPRTIRLQPLTAEAFRPFGDVMDPPPLGARPALGESLVARDGALLPGLAFNHAEPVALPLLATQMERHNRSSQCFVPMDVARWVVMVAPDRDGAPDMAGLRGFLARGDQAVNYHLGSWHHPLRVLDRPGRFAILMWSTGEKARDEEWATLPEPVLLTE</sequence>
<dbReference type="InterPro" id="IPR007247">
    <property type="entry name" value="Ureidogly_lyase"/>
</dbReference>
<dbReference type="RefSeq" id="WP_318648336.1">
    <property type="nucleotide sequence ID" value="NZ_CP137852.1"/>
</dbReference>
<proteinExistence type="predicted"/>
<evidence type="ECO:0000256" key="1">
    <source>
        <dbReference type="ARBA" id="ARBA00011738"/>
    </source>
</evidence>
<dbReference type="Pfam" id="PF04115">
    <property type="entry name" value="Ureidogly_lyase"/>
    <property type="match status" value="1"/>
</dbReference>
<protein>
    <submittedName>
        <fullName evidence="5">Ureidoglycolate lyase</fullName>
        <ecNumber evidence="5">4.3.2.3</ecNumber>
    </submittedName>
</protein>
<accession>A0ABZ0PFK1</accession>
<comment type="subunit">
    <text evidence="1">Homodimer.</text>
</comment>
<dbReference type="CDD" id="cd20298">
    <property type="entry name" value="cupin_UAH"/>
    <property type="match status" value="1"/>
</dbReference>
<dbReference type="GO" id="GO:0050385">
    <property type="term" value="F:ureidoglycolate lyase activity"/>
    <property type="evidence" value="ECO:0007669"/>
    <property type="project" value="UniProtKB-EC"/>
</dbReference>